<dbReference type="PROSITE" id="PS51471">
    <property type="entry name" value="FE2OG_OXY"/>
    <property type="match status" value="1"/>
</dbReference>
<dbReference type="InterPro" id="IPR027443">
    <property type="entry name" value="IPNS-like_sf"/>
</dbReference>
<evidence type="ECO:0000256" key="3">
    <source>
        <dbReference type="ARBA" id="ARBA00023002"/>
    </source>
</evidence>
<keyword evidence="8" id="KW-1185">Reference proteome</keyword>
<evidence type="ECO:0000256" key="4">
    <source>
        <dbReference type="ARBA" id="ARBA00023004"/>
    </source>
</evidence>
<dbReference type="Pfam" id="PF03171">
    <property type="entry name" value="2OG-FeII_Oxy"/>
    <property type="match status" value="1"/>
</dbReference>
<dbReference type="InterPro" id="IPR026992">
    <property type="entry name" value="DIOX_N"/>
</dbReference>
<keyword evidence="4 5" id="KW-0408">Iron</keyword>
<evidence type="ECO:0000313" key="7">
    <source>
        <dbReference type="EMBL" id="KZV31475.1"/>
    </source>
</evidence>
<evidence type="ECO:0000259" key="6">
    <source>
        <dbReference type="PROSITE" id="PS51471"/>
    </source>
</evidence>
<reference evidence="7 8" key="1">
    <citation type="journal article" date="2015" name="Proc. Natl. Acad. Sci. U.S.A.">
        <title>The resurrection genome of Boea hygrometrica: A blueprint for survival of dehydration.</title>
        <authorList>
            <person name="Xiao L."/>
            <person name="Yang G."/>
            <person name="Zhang L."/>
            <person name="Yang X."/>
            <person name="Zhao S."/>
            <person name="Ji Z."/>
            <person name="Zhou Q."/>
            <person name="Hu M."/>
            <person name="Wang Y."/>
            <person name="Chen M."/>
            <person name="Xu Y."/>
            <person name="Jin H."/>
            <person name="Xiao X."/>
            <person name="Hu G."/>
            <person name="Bao F."/>
            <person name="Hu Y."/>
            <person name="Wan P."/>
            <person name="Li L."/>
            <person name="Deng X."/>
            <person name="Kuang T."/>
            <person name="Xiang C."/>
            <person name="Zhu J.K."/>
            <person name="Oliver M.J."/>
            <person name="He Y."/>
        </authorList>
    </citation>
    <scope>NUCLEOTIDE SEQUENCE [LARGE SCALE GENOMIC DNA]</scope>
    <source>
        <strain evidence="8">cv. XS01</strain>
    </source>
</reference>
<dbReference type="InterPro" id="IPR050295">
    <property type="entry name" value="Plant_2OG-oxidoreductases"/>
</dbReference>
<evidence type="ECO:0000256" key="1">
    <source>
        <dbReference type="ARBA" id="ARBA00008056"/>
    </source>
</evidence>
<protein>
    <recommendedName>
        <fullName evidence="6">Fe2OG dioxygenase domain-containing protein</fullName>
    </recommendedName>
</protein>
<accession>A0A2Z7BBN1</accession>
<gene>
    <name evidence="7" type="ORF">F511_28361</name>
</gene>
<dbReference type="GO" id="GO:0016706">
    <property type="term" value="F:2-oxoglutarate-dependent dioxygenase activity"/>
    <property type="evidence" value="ECO:0007669"/>
    <property type="project" value="UniProtKB-ARBA"/>
</dbReference>
<dbReference type="FunFam" id="2.60.120.330:FF:000001">
    <property type="entry name" value="Protein SRG1"/>
    <property type="match status" value="1"/>
</dbReference>
<keyword evidence="3 5" id="KW-0560">Oxidoreductase</keyword>
<dbReference type="InterPro" id="IPR005123">
    <property type="entry name" value="Oxoglu/Fe-dep_dioxygenase_dom"/>
</dbReference>
<dbReference type="PANTHER" id="PTHR47991">
    <property type="entry name" value="OXOGLUTARATE/IRON-DEPENDENT DIOXYGENASE"/>
    <property type="match status" value="1"/>
</dbReference>
<dbReference type="GO" id="GO:0046872">
    <property type="term" value="F:metal ion binding"/>
    <property type="evidence" value="ECO:0007669"/>
    <property type="project" value="UniProtKB-KW"/>
</dbReference>
<dbReference type="AlphaFoldDB" id="A0A2Z7BBN1"/>
<dbReference type="Proteomes" id="UP000250235">
    <property type="component" value="Unassembled WGS sequence"/>
</dbReference>
<comment type="similarity">
    <text evidence="1 5">Belongs to the iron/ascorbate-dependent oxidoreductase family.</text>
</comment>
<sequence length="352" mass="39973">MESKLTKLGGSLTVPYVQELVKETSTTVPKRYIRFDENDSISCDVSFSSEIPVIDMHKFDEDAMEELGKLHAACQEWGFFQLINHGVSTQVVENLKLEIQNFFSLPLEEKKRFYQEEGDVQGYGQVFVVSEEQKLDWGDMFYVLTLPTHLRAAHLIPKFPQKFRDAMEAYTAEMKTLAMKILYLMARDLNMKEEDMTMLFEEGMQAMRLNYYPPCPQPELVTGLSPHSDTIGLTILSQVNQVEGLQIKKDGVWIPVVPLHDAFVVNVGDILEIVTNGAYRSVEHRAVVNSVQERLSMVTFLSPTLEGDLGPAPSLVTPQNPSKFKRIGVSDYFKGLLTRELDGKSYLDTMRI</sequence>
<dbReference type="SUPFAM" id="SSF51197">
    <property type="entry name" value="Clavaminate synthase-like"/>
    <property type="match status" value="1"/>
</dbReference>
<dbReference type="GO" id="GO:0002238">
    <property type="term" value="P:response to molecule of fungal origin"/>
    <property type="evidence" value="ECO:0007669"/>
    <property type="project" value="UniProtKB-ARBA"/>
</dbReference>
<feature type="domain" description="Fe2OG dioxygenase" evidence="6">
    <location>
        <begin position="203"/>
        <end position="303"/>
    </location>
</feature>
<proteinExistence type="inferred from homology"/>
<evidence type="ECO:0000313" key="8">
    <source>
        <dbReference type="Proteomes" id="UP000250235"/>
    </source>
</evidence>
<dbReference type="Gene3D" id="2.60.120.330">
    <property type="entry name" value="B-lactam Antibiotic, Isopenicillin N Synthase, Chain"/>
    <property type="match status" value="1"/>
</dbReference>
<dbReference type="Pfam" id="PF14226">
    <property type="entry name" value="DIOX_N"/>
    <property type="match status" value="1"/>
</dbReference>
<evidence type="ECO:0000256" key="5">
    <source>
        <dbReference type="RuleBase" id="RU003682"/>
    </source>
</evidence>
<dbReference type="GO" id="GO:0009805">
    <property type="term" value="P:coumarin biosynthetic process"/>
    <property type="evidence" value="ECO:0007669"/>
    <property type="project" value="UniProtKB-ARBA"/>
</dbReference>
<dbReference type="InterPro" id="IPR044861">
    <property type="entry name" value="IPNS-like_FE2OG_OXY"/>
</dbReference>
<dbReference type="EMBL" id="KV007475">
    <property type="protein sequence ID" value="KZV31475.1"/>
    <property type="molecule type" value="Genomic_DNA"/>
</dbReference>
<keyword evidence="2 5" id="KW-0479">Metal-binding</keyword>
<evidence type="ECO:0000256" key="2">
    <source>
        <dbReference type="ARBA" id="ARBA00022723"/>
    </source>
</evidence>
<name>A0A2Z7BBN1_9LAMI</name>
<organism evidence="7 8">
    <name type="scientific">Dorcoceras hygrometricum</name>
    <dbReference type="NCBI Taxonomy" id="472368"/>
    <lineage>
        <taxon>Eukaryota</taxon>
        <taxon>Viridiplantae</taxon>
        <taxon>Streptophyta</taxon>
        <taxon>Embryophyta</taxon>
        <taxon>Tracheophyta</taxon>
        <taxon>Spermatophyta</taxon>
        <taxon>Magnoliopsida</taxon>
        <taxon>eudicotyledons</taxon>
        <taxon>Gunneridae</taxon>
        <taxon>Pentapetalae</taxon>
        <taxon>asterids</taxon>
        <taxon>lamiids</taxon>
        <taxon>Lamiales</taxon>
        <taxon>Gesneriaceae</taxon>
        <taxon>Didymocarpoideae</taxon>
        <taxon>Trichosporeae</taxon>
        <taxon>Loxocarpinae</taxon>
        <taxon>Dorcoceras</taxon>
    </lineage>
</organism>
<dbReference type="OrthoDB" id="288590at2759"/>